<dbReference type="GO" id="GO:0016491">
    <property type="term" value="F:oxidoreductase activity"/>
    <property type="evidence" value="ECO:0007669"/>
    <property type="project" value="UniProtKB-KW"/>
</dbReference>
<evidence type="ECO:0000313" key="5">
    <source>
        <dbReference type="Proteomes" id="UP001392437"/>
    </source>
</evidence>
<dbReference type="SUPFAM" id="SSF56176">
    <property type="entry name" value="FAD-binding/transporter-associated domain-like"/>
    <property type="match status" value="1"/>
</dbReference>
<keyword evidence="5" id="KW-1185">Reference proteome</keyword>
<dbReference type="AlphaFoldDB" id="A0AAW0R4M6"/>
<proteinExistence type="inferred from homology"/>
<dbReference type="InterPro" id="IPR050432">
    <property type="entry name" value="FAD-linked_Oxidoreductases_BP"/>
</dbReference>
<feature type="domain" description="FAD-binding PCMH-type" evidence="3">
    <location>
        <begin position="117"/>
        <end position="297"/>
    </location>
</feature>
<dbReference type="Proteomes" id="UP001392437">
    <property type="component" value="Unassembled WGS sequence"/>
</dbReference>
<protein>
    <submittedName>
        <fullName evidence="4">FAD binding domain-containing protein</fullName>
    </submittedName>
</protein>
<evidence type="ECO:0000313" key="4">
    <source>
        <dbReference type="EMBL" id="KAK8123919.1"/>
    </source>
</evidence>
<evidence type="ECO:0000259" key="3">
    <source>
        <dbReference type="PROSITE" id="PS51387"/>
    </source>
</evidence>
<reference evidence="4 5" key="1">
    <citation type="submission" date="2023-01" db="EMBL/GenBank/DDBJ databases">
        <title>Analysis of 21 Apiospora genomes using comparative genomics revels a genus with tremendous synthesis potential of carbohydrate active enzymes and secondary metabolites.</title>
        <authorList>
            <person name="Sorensen T."/>
        </authorList>
    </citation>
    <scope>NUCLEOTIDE SEQUENCE [LARGE SCALE GENOMIC DNA]</scope>
    <source>
        <strain evidence="4 5">CBS 117206</strain>
    </source>
</reference>
<dbReference type="Pfam" id="PF01565">
    <property type="entry name" value="FAD_binding_4"/>
    <property type="match status" value="1"/>
</dbReference>
<dbReference type="InterPro" id="IPR012951">
    <property type="entry name" value="BBE"/>
</dbReference>
<dbReference type="InterPro" id="IPR006094">
    <property type="entry name" value="Oxid_FAD_bind_N"/>
</dbReference>
<dbReference type="Pfam" id="PF08031">
    <property type="entry name" value="BBE"/>
    <property type="match status" value="1"/>
</dbReference>
<evidence type="ECO:0000256" key="1">
    <source>
        <dbReference type="ARBA" id="ARBA00005466"/>
    </source>
</evidence>
<name>A0AAW0R4M6_9PEZI</name>
<dbReference type="GO" id="GO:0071949">
    <property type="term" value="F:FAD binding"/>
    <property type="evidence" value="ECO:0007669"/>
    <property type="project" value="InterPro"/>
</dbReference>
<comment type="similarity">
    <text evidence="1">Belongs to the oxygen-dependent FAD-linked oxidoreductase family.</text>
</comment>
<accession>A0AAW0R4M6</accession>
<dbReference type="InterPro" id="IPR036318">
    <property type="entry name" value="FAD-bd_PCMH-like_sf"/>
</dbReference>
<dbReference type="PROSITE" id="PS51387">
    <property type="entry name" value="FAD_PCMH"/>
    <property type="match status" value="1"/>
</dbReference>
<dbReference type="Gene3D" id="3.30.465.10">
    <property type="match status" value="2"/>
</dbReference>
<dbReference type="InterPro" id="IPR016166">
    <property type="entry name" value="FAD-bd_PCMH"/>
</dbReference>
<comment type="caution">
    <text evidence="4">The sequence shown here is derived from an EMBL/GenBank/DDBJ whole genome shotgun (WGS) entry which is preliminary data.</text>
</comment>
<dbReference type="InterPro" id="IPR016169">
    <property type="entry name" value="FAD-bd_PCMH_sub2"/>
</dbReference>
<keyword evidence="2" id="KW-0560">Oxidoreductase</keyword>
<evidence type="ECO:0000256" key="2">
    <source>
        <dbReference type="ARBA" id="ARBA00023002"/>
    </source>
</evidence>
<dbReference type="PANTHER" id="PTHR13878">
    <property type="entry name" value="GULONOLACTONE OXIDASE"/>
    <property type="match status" value="1"/>
</dbReference>
<dbReference type="PANTHER" id="PTHR13878:SF91">
    <property type="entry name" value="FAD BINDING DOMAIN PROTEIN (AFU_ORTHOLOGUE AFUA_6G12070)-RELATED"/>
    <property type="match status" value="1"/>
</dbReference>
<feature type="non-terminal residue" evidence="4">
    <location>
        <position position="1"/>
    </location>
</feature>
<gene>
    <name evidence="4" type="ORF">PG999_003837</name>
</gene>
<dbReference type="EMBL" id="JAQQWP010000003">
    <property type="protein sequence ID" value="KAK8123919.1"/>
    <property type="molecule type" value="Genomic_DNA"/>
</dbReference>
<sequence length="574" mass="61670">LLSCAAAFGSATTALASLFPPRDGIAESCKCFPGDTCWPSAAEWSGLNATVGGRLVATVPLGAPCHDPAYDEATCKSLQSQWRDSGIHMASSSSVMAPIFANQSCDAFQPRSRACELGNYVRYAVNATSVADIQATIAFAQEKNVRFVIRNTGHDYLGRSTGAGALAVWTHYMKGMEFLSDFDDGAGYRSKAVKLGAGVQGFEIMEAARDQGVVVVGGECPTVGIAGGYTQGGGHSALSTSFGLSADNVLSWELVTADGALLTASKTENPDLYWALSGGGGGTFGVVVSMTVKTYPDAVVSGAKLSFYAADNHNSSETLYAGIQAFHEALPAMVDAGSMVIYFFNSEYFSITPLTIYNKTQEELQEIMQPFESALKSLSVNYTVTYSQSETYYAHYDKYFGPLPLGNIQVGIAQYGGRLVPRAVTAKISDTWRFLVEQGVIWIGIALDVSSFGGSSGFPANSVHPAWRDTLVCATMTLPWSFEAPWSDMLALRNKMTDVIMPAIEAATPGSGSYGNEGDWRQPNFQEAFWGTNYARLLAIKEKYDPLDFFYVTAGGGKRGLGGGRRRQDVYRHW</sequence>
<organism evidence="4 5">
    <name type="scientific">Apiospora kogelbergensis</name>
    <dbReference type="NCBI Taxonomy" id="1337665"/>
    <lineage>
        <taxon>Eukaryota</taxon>
        <taxon>Fungi</taxon>
        <taxon>Dikarya</taxon>
        <taxon>Ascomycota</taxon>
        <taxon>Pezizomycotina</taxon>
        <taxon>Sordariomycetes</taxon>
        <taxon>Xylariomycetidae</taxon>
        <taxon>Amphisphaeriales</taxon>
        <taxon>Apiosporaceae</taxon>
        <taxon>Apiospora</taxon>
    </lineage>
</organism>